<name>A0A2D0ZXD3_9GAMA</name>
<keyword evidence="10" id="KW-0408">Iron</keyword>
<dbReference type="GO" id="GO:0006260">
    <property type="term" value="P:DNA replication"/>
    <property type="evidence" value="ECO:0007669"/>
    <property type="project" value="UniProtKB-KW"/>
</dbReference>
<evidence type="ECO:0000256" key="11">
    <source>
        <dbReference type="ARBA" id="ARBA00023136"/>
    </source>
</evidence>
<dbReference type="InterPro" id="IPR030475">
    <property type="entry name" value="RNR_small_AS"/>
</dbReference>
<evidence type="ECO:0000256" key="5">
    <source>
        <dbReference type="ARBA" id="ARBA00022705"/>
    </source>
</evidence>
<sequence length="369" mass="41715">MDPFLRTAAPRLISSTGFSKSSPSRRAPPMSGAHTASVGSLEAPETPGAVAEASCAPDDKIANDIGCVRRFLYQCDHQGFLELTQETWQNRWFPNQICLQGDVASLAQLNDRDLEFYRFLFTFLGMAERLVNFNIDDLIPLFKSHDVEHYYTEQEAMENIHGRVYANILNMFFKNNPATALDYAYDIVRDPALRRKLNWLHGRVRATTNRGQKVLLFLVIEGMFFVSSFYVIGLLRVRGLFPGVCLANDYISRDEQLHTRAAAMLFNTLVLAKHRPSAAWIQDLLREAVDVEMQFIQAKGKGVTLVNFTDIRNFLQATADRILREISVPPIYGTTPPAECPLAYTGCIKSTNFFERESSDYSTFVANDL</sequence>
<evidence type="ECO:0000256" key="12">
    <source>
        <dbReference type="SAM" id="MobiDB-lite"/>
    </source>
</evidence>
<keyword evidence="8 13" id="KW-1133">Transmembrane helix</keyword>
<keyword evidence="5" id="KW-0235">DNA replication</keyword>
<dbReference type="InterPro" id="IPR033909">
    <property type="entry name" value="RNR_small"/>
</dbReference>
<dbReference type="UniPathway" id="UPA00326"/>
<reference evidence="14" key="1">
    <citation type="journal article" date="2018" name="Virology">
        <title>Isolation, characterization and prevalence of a novel Gammaherpesvirus in Eptesicus fuscus, the North American big brown bat.</title>
        <authorList>
            <person name="Subudhi S."/>
            <person name="Rapin N."/>
            <person name="Dorville N."/>
            <person name="Hill J.E."/>
            <person name="Town J."/>
            <person name="Willis C.K."/>
            <person name="Bollinger T.K."/>
            <person name="Misra V."/>
        </authorList>
    </citation>
    <scope>NUCLEOTIDE SEQUENCE</scope>
</reference>
<proteinExistence type="inferred from homology"/>
<accession>A0A2D0ZXD3</accession>
<dbReference type="InterPro" id="IPR034715">
    <property type="entry name" value="HSV_RIR2"/>
</dbReference>
<feature type="region of interest" description="Disordered" evidence="12">
    <location>
        <begin position="1"/>
        <end position="43"/>
    </location>
</feature>
<dbReference type="PANTHER" id="PTHR23409">
    <property type="entry name" value="RIBONUCLEOSIDE-DIPHOSPHATE REDUCTASE SMALL CHAIN"/>
    <property type="match status" value="1"/>
</dbReference>
<keyword evidence="15" id="KW-1185">Reference proteome</keyword>
<keyword evidence="9" id="KW-0560">Oxidoreductase</keyword>
<dbReference type="Gene3D" id="1.10.620.20">
    <property type="entry name" value="Ribonucleotide Reductase, subunit A"/>
    <property type="match status" value="1"/>
</dbReference>
<feature type="compositionally biased region" description="Polar residues" evidence="12">
    <location>
        <begin position="13"/>
        <end position="24"/>
    </location>
</feature>
<dbReference type="EC" id="1.17.4.1" evidence="3"/>
<dbReference type="InterPro" id="IPR012348">
    <property type="entry name" value="RNR-like"/>
</dbReference>
<dbReference type="PANTHER" id="PTHR23409:SF18">
    <property type="entry name" value="RIBONUCLEOSIDE-DIPHOSPHATE REDUCTASE SUBUNIT M2"/>
    <property type="match status" value="1"/>
</dbReference>
<dbReference type="InterPro" id="IPR009078">
    <property type="entry name" value="Ferritin-like_SF"/>
</dbReference>
<dbReference type="OrthoDB" id="4477at10239"/>
<evidence type="ECO:0000256" key="9">
    <source>
        <dbReference type="ARBA" id="ARBA00023002"/>
    </source>
</evidence>
<evidence type="ECO:0000313" key="15">
    <source>
        <dbReference type="Proteomes" id="UP000290797"/>
    </source>
</evidence>
<dbReference type="Pfam" id="PF00268">
    <property type="entry name" value="Ribonuc_red_sm"/>
    <property type="match status" value="1"/>
</dbReference>
<evidence type="ECO:0000256" key="6">
    <source>
        <dbReference type="ARBA" id="ARBA00022723"/>
    </source>
</evidence>
<dbReference type="Proteomes" id="UP000290797">
    <property type="component" value="Segment"/>
</dbReference>
<evidence type="ECO:0000256" key="7">
    <source>
        <dbReference type="ARBA" id="ARBA00022870"/>
    </source>
</evidence>
<dbReference type="InterPro" id="IPR000358">
    <property type="entry name" value="RNR_small_fam"/>
</dbReference>
<evidence type="ECO:0000256" key="4">
    <source>
        <dbReference type="ARBA" id="ARBA00022692"/>
    </source>
</evidence>
<organism evidence="14">
    <name type="scientific">vespertilionid gammaherpesvirus 3</name>
    <dbReference type="NCBI Taxonomy" id="2846598"/>
    <lineage>
        <taxon>Viruses</taxon>
        <taxon>Duplodnaviria</taxon>
        <taxon>Heunggongvirae</taxon>
        <taxon>Peploviricota</taxon>
        <taxon>Herviviricetes</taxon>
        <taxon>Herpesvirales</taxon>
        <taxon>Orthoherpesviridae</taxon>
        <taxon>Gammaherpesvirinae</taxon>
        <taxon>Patagivirus</taxon>
        <taxon>Patagivirus vespertilionidgamma3</taxon>
    </lineage>
</organism>
<dbReference type="EMBL" id="MF385016">
    <property type="protein sequence ID" value="ATA58291.1"/>
    <property type="molecule type" value="Genomic_DNA"/>
</dbReference>
<dbReference type="SUPFAM" id="SSF47240">
    <property type="entry name" value="Ferritin-like"/>
    <property type="match status" value="1"/>
</dbReference>
<evidence type="ECO:0000256" key="13">
    <source>
        <dbReference type="SAM" id="Phobius"/>
    </source>
</evidence>
<dbReference type="GO" id="GO:0009263">
    <property type="term" value="P:deoxyribonucleotide biosynthetic process"/>
    <property type="evidence" value="ECO:0007669"/>
    <property type="project" value="InterPro"/>
</dbReference>
<feature type="transmembrane region" description="Helical" evidence="13">
    <location>
        <begin position="214"/>
        <end position="235"/>
    </location>
</feature>
<keyword evidence="11 13" id="KW-0472">Membrane</keyword>
<keyword evidence="4 13" id="KW-0812">Transmembrane</keyword>
<dbReference type="HAMAP" id="MF_04028">
    <property type="entry name" value="HSV_RIR2"/>
    <property type="match status" value="1"/>
</dbReference>
<evidence type="ECO:0000313" key="14">
    <source>
        <dbReference type="EMBL" id="ATA58291.1"/>
    </source>
</evidence>
<dbReference type="GO" id="GO:0046872">
    <property type="term" value="F:metal ion binding"/>
    <property type="evidence" value="ECO:0007669"/>
    <property type="project" value="UniProtKB-KW"/>
</dbReference>
<dbReference type="PROSITE" id="PS00368">
    <property type="entry name" value="RIBORED_SMALL"/>
    <property type="match status" value="1"/>
</dbReference>
<keyword evidence="7" id="KW-1043">Host membrane</keyword>
<dbReference type="GO" id="GO:0004748">
    <property type="term" value="F:ribonucleoside-diphosphate reductase activity, thioredoxin disulfide as acceptor"/>
    <property type="evidence" value="ECO:0007669"/>
    <property type="project" value="UniProtKB-EC"/>
</dbReference>
<evidence type="ECO:0000256" key="10">
    <source>
        <dbReference type="ARBA" id="ARBA00023004"/>
    </source>
</evidence>
<evidence type="ECO:0000256" key="1">
    <source>
        <dbReference type="ARBA" id="ARBA00001962"/>
    </source>
</evidence>
<evidence type="ECO:0000256" key="8">
    <source>
        <dbReference type="ARBA" id="ARBA00022989"/>
    </source>
</evidence>
<protein>
    <recommendedName>
        <fullName evidence="3">ribonucleoside-diphosphate reductase</fullName>
        <ecNumber evidence="3">1.17.4.1</ecNumber>
    </recommendedName>
</protein>
<dbReference type="CDD" id="cd01049">
    <property type="entry name" value="RNRR2"/>
    <property type="match status" value="1"/>
</dbReference>
<evidence type="ECO:0000256" key="2">
    <source>
        <dbReference type="ARBA" id="ARBA00009303"/>
    </source>
</evidence>
<comment type="cofactor">
    <cofactor evidence="1">
        <name>Fe cation</name>
        <dbReference type="ChEBI" id="CHEBI:24875"/>
    </cofactor>
</comment>
<comment type="similarity">
    <text evidence="2">Belongs to the ribonucleoside diphosphate reductase small chain family.</text>
</comment>
<keyword evidence="6" id="KW-0479">Metal-binding</keyword>
<evidence type="ECO:0000256" key="3">
    <source>
        <dbReference type="ARBA" id="ARBA00012274"/>
    </source>
</evidence>